<evidence type="ECO:0000256" key="1">
    <source>
        <dbReference type="ARBA" id="ARBA00023015"/>
    </source>
</evidence>
<evidence type="ECO:0000256" key="3">
    <source>
        <dbReference type="ARBA" id="ARBA00023163"/>
    </source>
</evidence>
<dbReference type="RefSeq" id="WP_047316091.1">
    <property type="nucleotide sequence ID" value="NZ_LDPQ01000021.1"/>
</dbReference>
<evidence type="ECO:0000313" key="7">
    <source>
        <dbReference type="Proteomes" id="UP000036334"/>
    </source>
</evidence>
<dbReference type="InterPro" id="IPR036390">
    <property type="entry name" value="WH_DNA-bd_sf"/>
</dbReference>
<dbReference type="GO" id="GO:0003700">
    <property type="term" value="F:DNA-binding transcription factor activity"/>
    <property type="evidence" value="ECO:0007669"/>
    <property type="project" value="TreeGrafter"/>
</dbReference>
<protein>
    <submittedName>
        <fullName evidence="6">Transcriptional regulator</fullName>
    </submittedName>
</protein>
<dbReference type="InterPro" id="IPR012318">
    <property type="entry name" value="HTH_CRP"/>
</dbReference>
<evidence type="ECO:0000313" key="6">
    <source>
        <dbReference type="EMBL" id="KLO35066.1"/>
    </source>
</evidence>
<dbReference type="STRING" id="1202450.B586_12255"/>
<feature type="domain" description="HTH iclR-type" evidence="4">
    <location>
        <begin position="15"/>
        <end position="77"/>
    </location>
</feature>
<dbReference type="SUPFAM" id="SSF55781">
    <property type="entry name" value="GAF domain-like"/>
    <property type="match status" value="1"/>
</dbReference>
<dbReference type="InterPro" id="IPR050707">
    <property type="entry name" value="HTH_MetabolicPath_Reg"/>
</dbReference>
<dbReference type="PROSITE" id="PS51077">
    <property type="entry name" value="HTH_ICLR"/>
    <property type="match status" value="1"/>
</dbReference>
<dbReference type="InterPro" id="IPR005471">
    <property type="entry name" value="Tscrpt_reg_IclR_N"/>
</dbReference>
<dbReference type="Gene3D" id="1.10.10.10">
    <property type="entry name" value="Winged helix-like DNA-binding domain superfamily/Winged helix DNA-binding domain"/>
    <property type="match status" value="1"/>
</dbReference>
<name>A0A0I9TZ91_9MYCO</name>
<gene>
    <name evidence="6" type="ORF">ABH38_17210</name>
</gene>
<keyword evidence="7" id="KW-1185">Reference proteome</keyword>
<dbReference type="Gene3D" id="3.30.450.40">
    <property type="match status" value="1"/>
</dbReference>
<organism evidence="6 7">
    <name type="scientific">Mycobacterium haemophilum</name>
    <dbReference type="NCBI Taxonomy" id="29311"/>
    <lineage>
        <taxon>Bacteria</taxon>
        <taxon>Bacillati</taxon>
        <taxon>Actinomycetota</taxon>
        <taxon>Actinomycetes</taxon>
        <taxon>Mycobacteriales</taxon>
        <taxon>Mycobacteriaceae</taxon>
        <taxon>Mycobacterium</taxon>
    </lineage>
</organism>
<dbReference type="InterPro" id="IPR014757">
    <property type="entry name" value="Tscrpt_reg_IclR_C"/>
</dbReference>
<comment type="caution">
    <text evidence="6">The sequence shown here is derived from an EMBL/GenBank/DDBJ whole genome shotgun (WGS) entry which is preliminary data.</text>
</comment>
<proteinExistence type="predicted"/>
<dbReference type="PROSITE" id="PS51078">
    <property type="entry name" value="ICLR_ED"/>
    <property type="match status" value="1"/>
</dbReference>
<dbReference type="SMART" id="SM00419">
    <property type="entry name" value="HTH_CRP"/>
    <property type="match status" value="1"/>
</dbReference>
<dbReference type="GO" id="GO:0045892">
    <property type="term" value="P:negative regulation of DNA-templated transcription"/>
    <property type="evidence" value="ECO:0007669"/>
    <property type="project" value="TreeGrafter"/>
</dbReference>
<reference evidence="6 7" key="1">
    <citation type="submission" date="2015-05" db="EMBL/GenBank/DDBJ databases">
        <title>Genome sequence of Mycobacterium haemophilum.</title>
        <authorList>
            <person name="Greninger A.L."/>
            <person name="Cunningham G."/>
            <person name="Miller S."/>
        </authorList>
    </citation>
    <scope>NUCLEOTIDE SEQUENCE [LARGE SCALE GENOMIC DNA]</scope>
    <source>
        <strain evidence="7">UC1</strain>
    </source>
</reference>
<dbReference type="GO" id="GO:0003677">
    <property type="term" value="F:DNA binding"/>
    <property type="evidence" value="ECO:0007669"/>
    <property type="project" value="UniProtKB-KW"/>
</dbReference>
<accession>A0A0I9TZ91</accession>
<keyword evidence="3" id="KW-0804">Transcription</keyword>
<dbReference type="Proteomes" id="UP000036334">
    <property type="component" value="Unassembled WGS sequence"/>
</dbReference>
<evidence type="ECO:0000256" key="2">
    <source>
        <dbReference type="ARBA" id="ARBA00023125"/>
    </source>
</evidence>
<feature type="domain" description="IclR-ED" evidence="5">
    <location>
        <begin position="71"/>
        <end position="257"/>
    </location>
</feature>
<keyword evidence="2" id="KW-0238">DNA-binding</keyword>
<evidence type="ECO:0000259" key="4">
    <source>
        <dbReference type="PROSITE" id="PS51077"/>
    </source>
</evidence>
<dbReference type="Pfam" id="PF09339">
    <property type="entry name" value="HTH_IclR"/>
    <property type="match status" value="1"/>
</dbReference>
<dbReference type="InterPro" id="IPR029016">
    <property type="entry name" value="GAF-like_dom_sf"/>
</dbReference>
<evidence type="ECO:0000259" key="5">
    <source>
        <dbReference type="PROSITE" id="PS51078"/>
    </source>
</evidence>
<dbReference type="OrthoDB" id="7274111at2"/>
<dbReference type="AlphaFoldDB" id="A0A0I9TZ91"/>
<dbReference type="SMART" id="SM00346">
    <property type="entry name" value="HTH_ICLR"/>
    <property type="match status" value="1"/>
</dbReference>
<dbReference type="Pfam" id="PF01614">
    <property type="entry name" value="IclR_C"/>
    <property type="match status" value="1"/>
</dbReference>
<dbReference type="EMBL" id="LDPR01000018">
    <property type="protein sequence ID" value="KLO35066.1"/>
    <property type="molecule type" value="Genomic_DNA"/>
</dbReference>
<dbReference type="PATRIC" id="fig|29311.18.peg.2124"/>
<dbReference type="PANTHER" id="PTHR30136">
    <property type="entry name" value="HELIX-TURN-HELIX TRANSCRIPTIONAL REGULATOR, ICLR FAMILY"/>
    <property type="match status" value="1"/>
</dbReference>
<dbReference type="InterPro" id="IPR036388">
    <property type="entry name" value="WH-like_DNA-bd_sf"/>
</dbReference>
<dbReference type="PANTHER" id="PTHR30136:SF35">
    <property type="entry name" value="HTH-TYPE TRANSCRIPTIONAL REGULATOR RV1719"/>
    <property type="match status" value="1"/>
</dbReference>
<sequence length="257" mass="28024">MTVNAEEHDARGGGIQVIARAAEILRLLQAHPGGLNQAAISERLGMARSTVSRILNALDDEGLVTAGAARGRFRLGPEIARMARTVRLSLVMDLHPFLEELSRELQETVDLSMLDGDRANFVDQVIAPHRLRAISAVGESFPLYCCANGKAMLASLPPVQRTQALPSRLTRLTANTITTRAVLHKELDRIRVEGVAYDREEQSEGICAVGAVLQAATEQMAAVSVPVPAQRFYGRESELAQALLAWVEKVNNWLENV</sequence>
<dbReference type="SUPFAM" id="SSF46785">
    <property type="entry name" value="Winged helix' DNA-binding domain"/>
    <property type="match status" value="1"/>
</dbReference>
<keyword evidence="1" id="KW-0805">Transcription regulation</keyword>